<dbReference type="Pfam" id="PF00561">
    <property type="entry name" value="Abhydrolase_1"/>
    <property type="match status" value="1"/>
</dbReference>
<accession>A0A9P8N3W4</accession>
<dbReference type="InterPro" id="IPR029058">
    <property type="entry name" value="AB_hydrolase_fold"/>
</dbReference>
<sequence>MDSHSTSSSPGLLLVTMRPHASPASRARFRDWYNNEHGPDRLRLPDIFANGLRYRSLSLSDDEKDSTDLFMALYDVPLMHRLAEPAYTSLRARRSPREAEIIAADVDDLRRDLFDLVWTSQVSFFVPLEKLADDEAHAIVTVAEQVTPSEGDDYRAWFVDEHVPTLAQGAGWLRSRLFKTSSLGQQETVVYLGLHDYAKHKGDTPSTDMARRIDVLAENRRTWSLFYVFGPAPRDLGAVSLNPDPAAFTSPDGRTSTVRSPSPVISSYITTKDSLTIPYRLQGNPAPDAPVVAFSNSLLTSLHMWDPLVDLLKQKRPDLRILRYDTRGRHPIPQPPHAATFATLTADLLQLLDSLHIPRLYALVGVSVGGATALSFAINHPTRLRKFIACDFNSASTPANTQAWQDRVPSPAGSTPPAWKRPISSSG</sequence>
<dbReference type="PANTHER" id="PTHR43798:SF33">
    <property type="entry name" value="HYDROLASE, PUTATIVE (AFU_ORTHOLOGUE AFUA_2G14860)-RELATED"/>
    <property type="match status" value="1"/>
</dbReference>
<name>A0A9P8N3W4_9HYPO</name>
<dbReference type="GO" id="GO:0047372">
    <property type="term" value="F:monoacylglycerol lipase activity"/>
    <property type="evidence" value="ECO:0007669"/>
    <property type="project" value="TreeGrafter"/>
</dbReference>
<dbReference type="InterPro" id="IPR050266">
    <property type="entry name" value="AB_hydrolase_sf"/>
</dbReference>
<evidence type="ECO:0000313" key="3">
    <source>
        <dbReference type="EMBL" id="KAH0966370.1"/>
    </source>
</evidence>
<dbReference type="EMBL" id="JAIZPD010000002">
    <property type="protein sequence ID" value="KAH0966370.1"/>
    <property type="molecule type" value="Genomic_DNA"/>
</dbReference>
<dbReference type="AlphaFoldDB" id="A0A9P8N3W4"/>
<dbReference type="RefSeq" id="XP_044723883.1">
    <property type="nucleotide sequence ID" value="XM_044860250.1"/>
</dbReference>
<dbReference type="Gene3D" id="3.40.50.1820">
    <property type="entry name" value="alpha/beta hydrolase"/>
    <property type="match status" value="1"/>
</dbReference>
<dbReference type="PANTHER" id="PTHR43798">
    <property type="entry name" value="MONOACYLGLYCEROL LIPASE"/>
    <property type="match status" value="1"/>
</dbReference>
<dbReference type="GeneID" id="68350908"/>
<dbReference type="SUPFAM" id="SSF53474">
    <property type="entry name" value="alpha/beta-Hydrolases"/>
    <property type="match status" value="1"/>
</dbReference>
<evidence type="ECO:0000313" key="4">
    <source>
        <dbReference type="Proteomes" id="UP000824596"/>
    </source>
</evidence>
<comment type="caution">
    <text evidence="3">The sequence shown here is derived from an EMBL/GenBank/DDBJ whole genome shotgun (WGS) entry which is preliminary data.</text>
</comment>
<dbReference type="Proteomes" id="UP000824596">
    <property type="component" value="Unassembled WGS sequence"/>
</dbReference>
<dbReference type="GO" id="GO:0046464">
    <property type="term" value="P:acylglycerol catabolic process"/>
    <property type="evidence" value="ECO:0007669"/>
    <property type="project" value="TreeGrafter"/>
</dbReference>
<dbReference type="InterPro" id="IPR000073">
    <property type="entry name" value="AB_hydrolase_1"/>
</dbReference>
<protein>
    <submittedName>
        <fullName evidence="3">Alpha/beta hydrolase fold domain-containing protein</fullName>
    </submittedName>
</protein>
<gene>
    <name evidence="3" type="ORF">HRG_01779</name>
</gene>
<reference evidence="3" key="1">
    <citation type="submission" date="2021-09" db="EMBL/GenBank/DDBJ databases">
        <title>A high-quality genome of the endoparasitic fungus Hirsutella rhossiliensis with a comparison of Hirsutella genomes reveals transposable elements contributing to genome size variation.</title>
        <authorList>
            <person name="Lin R."/>
            <person name="Jiao Y."/>
            <person name="Sun X."/>
            <person name="Ling J."/>
            <person name="Xie B."/>
            <person name="Cheng X."/>
        </authorList>
    </citation>
    <scope>NUCLEOTIDE SEQUENCE</scope>
    <source>
        <strain evidence="3">HR02</strain>
    </source>
</reference>
<keyword evidence="3" id="KW-0378">Hydrolase</keyword>
<evidence type="ECO:0000256" key="1">
    <source>
        <dbReference type="SAM" id="MobiDB-lite"/>
    </source>
</evidence>
<feature type="domain" description="AB hydrolase-1" evidence="2">
    <location>
        <begin position="294"/>
        <end position="409"/>
    </location>
</feature>
<keyword evidence="4" id="KW-1185">Reference proteome</keyword>
<feature type="region of interest" description="Disordered" evidence="1">
    <location>
        <begin position="401"/>
        <end position="427"/>
    </location>
</feature>
<evidence type="ECO:0000259" key="2">
    <source>
        <dbReference type="Pfam" id="PF00561"/>
    </source>
</evidence>
<proteinExistence type="predicted"/>
<dbReference type="GO" id="GO:0016020">
    <property type="term" value="C:membrane"/>
    <property type="evidence" value="ECO:0007669"/>
    <property type="project" value="TreeGrafter"/>
</dbReference>
<dbReference type="OrthoDB" id="2851338at2759"/>
<organism evidence="3 4">
    <name type="scientific">Hirsutella rhossiliensis</name>
    <dbReference type="NCBI Taxonomy" id="111463"/>
    <lineage>
        <taxon>Eukaryota</taxon>
        <taxon>Fungi</taxon>
        <taxon>Dikarya</taxon>
        <taxon>Ascomycota</taxon>
        <taxon>Pezizomycotina</taxon>
        <taxon>Sordariomycetes</taxon>
        <taxon>Hypocreomycetidae</taxon>
        <taxon>Hypocreales</taxon>
        <taxon>Ophiocordycipitaceae</taxon>
        <taxon>Hirsutella</taxon>
    </lineage>
</organism>